<evidence type="ECO:0000313" key="5">
    <source>
        <dbReference type="Proteomes" id="UP001314229"/>
    </source>
</evidence>
<feature type="chain" id="PRO_5043931619" evidence="3">
    <location>
        <begin position="18"/>
        <end position="414"/>
    </location>
</feature>
<feature type="compositionally biased region" description="Low complexity" evidence="1">
    <location>
        <begin position="94"/>
        <end position="104"/>
    </location>
</feature>
<evidence type="ECO:0000313" key="4">
    <source>
        <dbReference type="EMBL" id="CAK6982465.1"/>
    </source>
</evidence>
<proteinExistence type="predicted"/>
<gene>
    <name evidence="4" type="ORF">FSCOSCO3_A006290</name>
</gene>
<feature type="compositionally biased region" description="Polar residues" evidence="1">
    <location>
        <begin position="156"/>
        <end position="169"/>
    </location>
</feature>
<keyword evidence="2" id="KW-0472">Membrane</keyword>
<keyword evidence="5" id="KW-1185">Reference proteome</keyword>
<dbReference type="AlphaFoldDB" id="A0AAV1QGI7"/>
<reference evidence="4 5" key="1">
    <citation type="submission" date="2024-01" db="EMBL/GenBank/DDBJ databases">
        <authorList>
            <person name="Alioto T."/>
            <person name="Alioto T."/>
            <person name="Gomez Garrido J."/>
        </authorList>
    </citation>
    <scope>NUCLEOTIDE SEQUENCE [LARGE SCALE GENOMIC DNA]</scope>
</reference>
<name>A0AAV1QGI7_SCOSC</name>
<sequence>MPGLLVTPCVGLPVAAAVILSRGDHIGDDDYDAEGQDEDDSDYTNFTSTYEEDLCPAAAVILSMGDHVDDDSELEDDEDPPGSGGGELNPNPYSSSVLAVSSVSRGQDETVTQATENEDPDSTASTTATLPVSPNGTENSFTNFTSSESPDIHTLVETTEPVTNQTNSTAEEERAIRGNSSAEEGSGTSPPLTTSTEQPVSETDNDDTPAWTTVTPVKIEDGGSSSWGYVILVFIVLAIIILCVILLFLRKISRSYSFDLQRPSPANHGNEPIGTFEPVYLDDLDHTGPTDLVTNNDYSPPPVTNGTTVQLEDKESSGESALQEQEANGLETVSIGNNSPSAETPLELGSSTVFFDAVGEEQQNENNNNPSICSSDPFVEINLDGPAWSNQLLTSPEVPSSVLPFSPFSFSPSS</sequence>
<keyword evidence="2" id="KW-0812">Transmembrane</keyword>
<evidence type="ECO:0000256" key="3">
    <source>
        <dbReference type="SAM" id="SignalP"/>
    </source>
</evidence>
<keyword evidence="3" id="KW-0732">Signal</keyword>
<feature type="compositionally biased region" description="Polar residues" evidence="1">
    <location>
        <begin position="293"/>
        <end position="310"/>
    </location>
</feature>
<dbReference type="Proteomes" id="UP001314229">
    <property type="component" value="Unassembled WGS sequence"/>
</dbReference>
<dbReference type="EMBL" id="CAWUFR010001028">
    <property type="protein sequence ID" value="CAK6982465.1"/>
    <property type="molecule type" value="Genomic_DNA"/>
</dbReference>
<comment type="caution">
    <text evidence="4">The sequence shown here is derived from an EMBL/GenBank/DDBJ whole genome shotgun (WGS) entry which is preliminary data.</text>
</comment>
<feature type="compositionally biased region" description="Low complexity" evidence="1">
    <location>
        <begin position="185"/>
        <end position="196"/>
    </location>
</feature>
<feature type="compositionally biased region" description="Polar residues" evidence="1">
    <location>
        <begin position="122"/>
        <end position="149"/>
    </location>
</feature>
<feature type="region of interest" description="Disordered" evidence="1">
    <location>
        <begin position="293"/>
        <end position="327"/>
    </location>
</feature>
<feature type="signal peptide" evidence="3">
    <location>
        <begin position="1"/>
        <end position="17"/>
    </location>
</feature>
<feature type="region of interest" description="Disordered" evidence="1">
    <location>
        <begin position="69"/>
        <end position="211"/>
    </location>
</feature>
<evidence type="ECO:0000256" key="1">
    <source>
        <dbReference type="SAM" id="MobiDB-lite"/>
    </source>
</evidence>
<accession>A0AAV1QGI7</accession>
<evidence type="ECO:0000256" key="2">
    <source>
        <dbReference type="SAM" id="Phobius"/>
    </source>
</evidence>
<organism evidence="4 5">
    <name type="scientific">Scomber scombrus</name>
    <name type="common">Atlantic mackerel</name>
    <name type="synonym">Scomber vernalis</name>
    <dbReference type="NCBI Taxonomy" id="13677"/>
    <lineage>
        <taxon>Eukaryota</taxon>
        <taxon>Metazoa</taxon>
        <taxon>Chordata</taxon>
        <taxon>Craniata</taxon>
        <taxon>Vertebrata</taxon>
        <taxon>Euteleostomi</taxon>
        <taxon>Actinopterygii</taxon>
        <taxon>Neopterygii</taxon>
        <taxon>Teleostei</taxon>
        <taxon>Neoteleostei</taxon>
        <taxon>Acanthomorphata</taxon>
        <taxon>Pelagiaria</taxon>
        <taxon>Scombriformes</taxon>
        <taxon>Scombridae</taxon>
        <taxon>Scomber</taxon>
    </lineage>
</organism>
<feature type="transmembrane region" description="Helical" evidence="2">
    <location>
        <begin position="227"/>
        <end position="249"/>
    </location>
</feature>
<keyword evidence="2" id="KW-1133">Transmembrane helix</keyword>
<protein>
    <submittedName>
        <fullName evidence="4">Uncharacterized protein LOC128383568</fullName>
    </submittedName>
</protein>
<feature type="compositionally biased region" description="Acidic residues" evidence="1">
    <location>
        <begin position="69"/>
        <end position="80"/>
    </location>
</feature>